<dbReference type="EMBL" id="CAJNAS010000012">
    <property type="protein sequence ID" value="CAE6917044.1"/>
    <property type="molecule type" value="Genomic_DNA"/>
</dbReference>
<dbReference type="AlphaFoldDB" id="A0A9N8MXE9"/>
<feature type="signal peptide" evidence="2">
    <location>
        <begin position="1"/>
        <end position="33"/>
    </location>
</feature>
<name>A0A9N8MXE9_9BURK</name>
<gene>
    <name evidence="3" type="ORF">R70211_04271</name>
</gene>
<organism evidence="3 4">
    <name type="scientific">Paraburkholderia domus</name>
    <dbReference type="NCBI Taxonomy" id="2793075"/>
    <lineage>
        <taxon>Bacteria</taxon>
        <taxon>Pseudomonadati</taxon>
        <taxon>Pseudomonadota</taxon>
        <taxon>Betaproteobacteria</taxon>
        <taxon>Burkholderiales</taxon>
        <taxon>Burkholderiaceae</taxon>
        <taxon>Paraburkholderia</taxon>
    </lineage>
</organism>
<dbReference type="Pfam" id="PF12266">
    <property type="entry name" value="DUF3613"/>
    <property type="match status" value="1"/>
</dbReference>
<accession>A0A9N8MXE9</accession>
<dbReference type="RefSeq" id="WP_201083813.1">
    <property type="nucleotide sequence ID" value="NZ_CAJNAS010000012.1"/>
</dbReference>
<dbReference type="InterPro" id="IPR022053">
    <property type="entry name" value="DUF3613"/>
</dbReference>
<dbReference type="Proteomes" id="UP000675121">
    <property type="component" value="Unassembled WGS sequence"/>
</dbReference>
<evidence type="ECO:0000256" key="2">
    <source>
        <dbReference type="SAM" id="SignalP"/>
    </source>
</evidence>
<sequence>MNSRTAKRGWKASVLCFGVTTGIALGVTASAVAQTGDAAQPAQSAQPPVQASEVGHSTRAWLDLQSSNTEAAPALPMLGAEAGLAYRRYMESFKSKIPDLYGSALNTGSGNGGGGGSGGAMGVTSGTGPGGGSN</sequence>
<evidence type="ECO:0000313" key="4">
    <source>
        <dbReference type="Proteomes" id="UP000675121"/>
    </source>
</evidence>
<feature type="region of interest" description="Disordered" evidence="1">
    <location>
        <begin position="104"/>
        <end position="134"/>
    </location>
</feature>
<feature type="chain" id="PRO_5040286891" description="DUF3613 domain-containing protein" evidence="2">
    <location>
        <begin position="34"/>
        <end position="134"/>
    </location>
</feature>
<reference evidence="3" key="1">
    <citation type="submission" date="2021-02" db="EMBL/GenBank/DDBJ databases">
        <authorList>
            <person name="Vanwijnsberghe S."/>
        </authorList>
    </citation>
    <scope>NUCLEOTIDE SEQUENCE</scope>
    <source>
        <strain evidence="3">R-70211</strain>
    </source>
</reference>
<feature type="region of interest" description="Disordered" evidence="1">
    <location>
        <begin position="34"/>
        <end position="57"/>
    </location>
</feature>
<keyword evidence="4" id="KW-1185">Reference proteome</keyword>
<proteinExistence type="predicted"/>
<evidence type="ECO:0008006" key="5">
    <source>
        <dbReference type="Google" id="ProtNLM"/>
    </source>
</evidence>
<feature type="compositionally biased region" description="Low complexity" evidence="1">
    <location>
        <begin position="38"/>
        <end position="52"/>
    </location>
</feature>
<keyword evidence="2" id="KW-0732">Signal</keyword>
<protein>
    <recommendedName>
        <fullName evidence="5">DUF3613 domain-containing protein</fullName>
    </recommendedName>
</protein>
<comment type="caution">
    <text evidence="3">The sequence shown here is derived from an EMBL/GenBank/DDBJ whole genome shotgun (WGS) entry which is preliminary data.</text>
</comment>
<evidence type="ECO:0000313" key="3">
    <source>
        <dbReference type="EMBL" id="CAE6917044.1"/>
    </source>
</evidence>
<feature type="compositionally biased region" description="Gly residues" evidence="1">
    <location>
        <begin position="109"/>
        <end position="134"/>
    </location>
</feature>
<evidence type="ECO:0000256" key="1">
    <source>
        <dbReference type="SAM" id="MobiDB-lite"/>
    </source>
</evidence>